<dbReference type="Gene3D" id="3.30.360.10">
    <property type="entry name" value="Dihydrodipicolinate Reductase, domain 2"/>
    <property type="match status" value="1"/>
</dbReference>
<dbReference type="Pfam" id="PF01408">
    <property type="entry name" value="GFO_IDH_MocA"/>
    <property type="match status" value="1"/>
</dbReference>
<dbReference type="SUPFAM" id="SSF55347">
    <property type="entry name" value="Glyceraldehyde-3-phosphate dehydrogenase-like, C-terminal domain"/>
    <property type="match status" value="1"/>
</dbReference>
<evidence type="ECO:0000313" key="4">
    <source>
        <dbReference type="Proteomes" id="UP001156666"/>
    </source>
</evidence>
<sequence>MKQTRRKFVRTLAGSSFVASAVAKKALSIKKSYTLEDANEYVLDQEIRLGAIGMGIMGFNNVRTAVSIPGAKLVAACDLYTGRLERTKEVFGEDVVTYTDYKELISRDDIDAVIVSTTDHWHKKMALDVLAAGKHLYLEKPIVHQIEEGMDIIEAERESGKIVQIGSQRVSSVVYKKAKELYESGAIGKLVVAEASFNRQSAMGAWQYSIPTDASPSTVSWDKFLGSAPKIPFNKEHFFRWRNYQAYGTGVAGDLFVHLFSGMHSVISSNGPEKIYATGGLRYWEDGRDVPDVMMALFDYPKSASHPAFNMVLKVNFIDGAGGGNQFKLVGTEGAMEIKGNKILVSKSKMSDAPGYGGWDSFSTFSEEEQAAYKKWYSETYPNPSDKVKVAEEVVYTAPKGFNEHKAHYLNFYNAILGKEKVIEDATFGLRAAAPSLIANKSLFENKIIRWNPNQMKMV</sequence>
<dbReference type="Proteomes" id="UP001156666">
    <property type="component" value="Unassembled WGS sequence"/>
</dbReference>
<feature type="domain" description="Gfo/Idh/MocA-like oxidoreductase N-terminal" evidence="2">
    <location>
        <begin position="47"/>
        <end position="166"/>
    </location>
</feature>
<dbReference type="InterPro" id="IPR036291">
    <property type="entry name" value="NAD(P)-bd_dom_sf"/>
</dbReference>
<organism evidence="3 4">
    <name type="scientific">Portibacter lacus</name>
    <dbReference type="NCBI Taxonomy" id="1099794"/>
    <lineage>
        <taxon>Bacteria</taxon>
        <taxon>Pseudomonadati</taxon>
        <taxon>Bacteroidota</taxon>
        <taxon>Saprospiria</taxon>
        <taxon>Saprospirales</taxon>
        <taxon>Haliscomenobacteraceae</taxon>
        <taxon>Portibacter</taxon>
    </lineage>
</organism>
<evidence type="ECO:0000259" key="2">
    <source>
        <dbReference type="Pfam" id="PF01408"/>
    </source>
</evidence>
<dbReference type="RefSeq" id="WP_235291718.1">
    <property type="nucleotide sequence ID" value="NZ_BSOH01000014.1"/>
</dbReference>
<dbReference type="GO" id="GO:0000166">
    <property type="term" value="F:nucleotide binding"/>
    <property type="evidence" value="ECO:0007669"/>
    <property type="project" value="InterPro"/>
</dbReference>
<keyword evidence="4" id="KW-1185">Reference proteome</keyword>
<reference evidence="3" key="1">
    <citation type="journal article" date="2014" name="Int. J. Syst. Evol. Microbiol.">
        <title>Complete genome sequence of Corynebacterium casei LMG S-19264T (=DSM 44701T), isolated from a smear-ripened cheese.</title>
        <authorList>
            <consortium name="US DOE Joint Genome Institute (JGI-PGF)"/>
            <person name="Walter F."/>
            <person name="Albersmeier A."/>
            <person name="Kalinowski J."/>
            <person name="Ruckert C."/>
        </authorList>
    </citation>
    <scope>NUCLEOTIDE SEQUENCE</scope>
    <source>
        <strain evidence="3">NBRC 108769</strain>
    </source>
</reference>
<evidence type="ECO:0000256" key="1">
    <source>
        <dbReference type="SAM" id="SignalP"/>
    </source>
</evidence>
<evidence type="ECO:0000313" key="3">
    <source>
        <dbReference type="EMBL" id="GLR18043.1"/>
    </source>
</evidence>
<name>A0AA37WEN7_9BACT</name>
<dbReference type="Gene3D" id="3.40.50.720">
    <property type="entry name" value="NAD(P)-binding Rossmann-like Domain"/>
    <property type="match status" value="1"/>
</dbReference>
<accession>A0AA37WEN7</accession>
<dbReference type="PANTHER" id="PTHR43818:SF5">
    <property type="entry name" value="OXIDOREDUCTASE FAMILY PROTEIN"/>
    <property type="match status" value="1"/>
</dbReference>
<comment type="caution">
    <text evidence="3">The sequence shown here is derived from an EMBL/GenBank/DDBJ whole genome shotgun (WGS) entry which is preliminary data.</text>
</comment>
<protein>
    <recommendedName>
        <fullName evidence="2">Gfo/Idh/MocA-like oxidoreductase N-terminal domain-containing protein</fullName>
    </recommendedName>
</protein>
<gene>
    <name evidence="3" type="ORF">GCM10007940_26580</name>
</gene>
<feature type="signal peptide" evidence="1">
    <location>
        <begin position="1"/>
        <end position="21"/>
    </location>
</feature>
<reference evidence="3" key="2">
    <citation type="submission" date="2023-01" db="EMBL/GenBank/DDBJ databases">
        <title>Draft genome sequence of Portibacter lacus strain NBRC 108769.</title>
        <authorList>
            <person name="Sun Q."/>
            <person name="Mori K."/>
        </authorList>
    </citation>
    <scope>NUCLEOTIDE SEQUENCE</scope>
    <source>
        <strain evidence="3">NBRC 108769</strain>
    </source>
</reference>
<keyword evidence="1" id="KW-0732">Signal</keyword>
<dbReference type="SUPFAM" id="SSF51735">
    <property type="entry name" value="NAD(P)-binding Rossmann-fold domains"/>
    <property type="match status" value="1"/>
</dbReference>
<dbReference type="InterPro" id="IPR000683">
    <property type="entry name" value="Gfo/Idh/MocA-like_OxRdtase_N"/>
</dbReference>
<dbReference type="InterPro" id="IPR050463">
    <property type="entry name" value="Gfo/Idh/MocA_oxidrdct_glycsds"/>
</dbReference>
<dbReference type="EMBL" id="BSOH01000014">
    <property type="protein sequence ID" value="GLR18043.1"/>
    <property type="molecule type" value="Genomic_DNA"/>
</dbReference>
<dbReference type="PANTHER" id="PTHR43818">
    <property type="entry name" value="BCDNA.GH03377"/>
    <property type="match status" value="1"/>
</dbReference>
<dbReference type="AlphaFoldDB" id="A0AA37WEN7"/>
<feature type="chain" id="PRO_5041273424" description="Gfo/Idh/MocA-like oxidoreductase N-terminal domain-containing protein" evidence="1">
    <location>
        <begin position="22"/>
        <end position="459"/>
    </location>
</feature>
<proteinExistence type="predicted"/>